<name>A0A2M6USN7_9HYPH</name>
<accession>A0A2M6USN7</accession>
<protein>
    <submittedName>
        <fullName evidence="1">Uncharacterized protein</fullName>
    </submittedName>
</protein>
<sequence>MRKTPLLIKKLFFIANLLKFLYELKGVLVAYATTNRDSKTRKLKHEFTLLCGYPGIPGVFAMSRCLPALKAKKLI</sequence>
<comment type="caution">
    <text evidence="1">The sequence shown here is derived from an EMBL/GenBank/DDBJ whole genome shotgun (WGS) entry which is preliminary data.</text>
</comment>
<reference evidence="1 2" key="1">
    <citation type="submission" date="2017-06" db="EMBL/GenBank/DDBJ databases">
        <title>Draft genome of Bartonella tribocorum strain L103, isolated from a rodent in Laos.</title>
        <authorList>
            <person name="Hadjadj L."/>
            <person name="Jiyipong T."/>
            <person name="Morand S."/>
            <person name="Diene S.M."/>
            <person name="Rolain J.-M."/>
        </authorList>
    </citation>
    <scope>NUCLEOTIDE SEQUENCE [LARGE SCALE GENOMIC DNA]</scope>
    <source>
        <strain evidence="1 2">L103</strain>
    </source>
</reference>
<dbReference type="EMBL" id="NJGE01000007">
    <property type="protein sequence ID" value="PIT69183.1"/>
    <property type="molecule type" value="Genomic_DNA"/>
</dbReference>
<proteinExistence type="predicted"/>
<gene>
    <name evidence="1" type="ORF">CER18_03975</name>
</gene>
<dbReference type="Proteomes" id="UP000229839">
    <property type="component" value="Unassembled WGS sequence"/>
</dbReference>
<organism evidence="1 2">
    <name type="scientific">Bartonella tribocorum</name>
    <dbReference type="NCBI Taxonomy" id="85701"/>
    <lineage>
        <taxon>Bacteria</taxon>
        <taxon>Pseudomonadati</taxon>
        <taxon>Pseudomonadota</taxon>
        <taxon>Alphaproteobacteria</taxon>
        <taxon>Hyphomicrobiales</taxon>
        <taxon>Bartonellaceae</taxon>
        <taxon>Bartonella</taxon>
    </lineage>
</organism>
<evidence type="ECO:0000313" key="1">
    <source>
        <dbReference type="EMBL" id="PIT69183.1"/>
    </source>
</evidence>
<evidence type="ECO:0000313" key="2">
    <source>
        <dbReference type="Proteomes" id="UP000229839"/>
    </source>
</evidence>
<dbReference type="AlphaFoldDB" id="A0A2M6USN7"/>